<organism evidence="1 2">
    <name type="scientific">Nodularia spumigena UHCC 0039</name>
    <dbReference type="NCBI Taxonomy" id="1914872"/>
    <lineage>
        <taxon>Bacteria</taxon>
        <taxon>Bacillati</taxon>
        <taxon>Cyanobacteriota</taxon>
        <taxon>Cyanophyceae</taxon>
        <taxon>Nostocales</taxon>
        <taxon>Nodulariaceae</taxon>
        <taxon>Nodularia</taxon>
    </lineage>
</organism>
<reference evidence="1 2" key="1">
    <citation type="submission" date="2017-03" db="EMBL/GenBank/DDBJ databases">
        <title>Comparative genomics of the toxic Baltic Sea cyanobacteria Nodularia spumigena UHCC 0039 and its response on varying salinity.</title>
        <authorList>
            <person name="Teikari J.E."/>
        </authorList>
    </citation>
    <scope>NUCLEOTIDE SEQUENCE [LARGE SCALE GENOMIC DNA]</scope>
    <source>
        <strain evidence="1 2">UHCC 0039</strain>
    </source>
</reference>
<proteinExistence type="predicted"/>
<name>A0A2S0Q6V4_NODSP</name>
<dbReference type="AlphaFoldDB" id="A0A2S0Q6V4"/>
<sequence length="102" mass="11768">MGVRFFISLKAMHNIPYNLNIKSPPKPDYSNIYTSPNYQIKTYGECNQGTYVKIYIPENPYYKNESIPQAVIYLHGFALGASEIYSTHFPPQILIFRLLCVV</sequence>
<evidence type="ECO:0000313" key="1">
    <source>
        <dbReference type="EMBL" id="AVZ30088.1"/>
    </source>
</evidence>
<dbReference type="EMBL" id="CP020114">
    <property type="protein sequence ID" value="AVZ30088.1"/>
    <property type="molecule type" value="Genomic_DNA"/>
</dbReference>
<dbReference type="Proteomes" id="UP000244056">
    <property type="component" value="Chromosome"/>
</dbReference>
<accession>A0A2S0Q6V4</accession>
<protein>
    <submittedName>
        <fullName evidence="1">Uncharacterized protein</fullName>
    </submittedName>
</protein>
<gene>
    <name evidence="1" type="ORF">BMF81_01287</name>
</gene>
<evidence type="ECO:0000313" key="2">
    <source>
        <dbReference type="Proteomes" id="UP000244056"/>
    </source>
</evidence>
<dbReference type="KEGG" id="nsp:BMF81_01287"/>